<feature type="compositionally biased region" description="Basic and acidic residues" evidence="1">
    <location>
        <begin position="981"/>
        <end position="992"/>
    </location>
</feature>
<dbReference type="GO" id="GO:0003779">
    <property type="term" value="F:actin binding"/>
    <property type="evidence" value="ECO:0007669"/>
    <property type="project" value="TreeGrafter"/>
</dbReference>
<feature type="compositionally biased region" description="Acidic residues" evidence="1">
    <location>
        <begin position="1016"/>
        <end position="1037"/>
    </location>
</feature>
<dbReference type="InterPro" id="IPR026074">
    <property type="entry name" value="MAP1"/>
</dbReference>
<feature type="compositionally biased region" description="Low complexity" evidence="1">
    <location>
        <begin position="2108"/>
        <end position="2135"/>
    </location>
</feature>
<feature type="compositionally biased region" description="Acidic residues" evidence="1">
    <location>
        <begin position="920"/>
        <end position="954"/>
    </location>
</feature>
<evidence type="ECO:0008006" key="6">
    <source>
        <dbReference type="Google" id="ProtNLM"/>
    </source>
</evidence>
<sequence length="2254" mass="247924">MATVLEAGPEPTAHPMPTPSSPSLAHRFLDTKFYLLVVIGEIVTEEQLRCAIANIERGIRSWDTKLTECNLDQELKLFVSRHSARFSPEVRGQKILHHRRDVLETVVLINPSDEAVSTEVRLMITDAARHKLLVLTGQCFENTGELILQSGSFSFQNFIEILTDQEIGELLSNTHPANKASLTLYCPEEGHWKDSNLDRHNLQDFINIKLNSSSVLPEMEGLSEFTEYLSESVEIPSPFDILEPPTSGGFLKLSKPCCYIFPGGRGDSALFAVNGFNMLVNGGSERKSCFWKLIRHLDRVDSILLTHIGDDNLPGINSMLQRKMAELEEEQSQGSTTNSDWMKNLISPDLGVVFLNVPDNLKNPEPKLKVRRSIEEACSTLQYLNKLSMRPEPLFRNVGNTIEPIILFQKMGVGKLEMYVLNPVKGSKETQYFMQQWTGSNKEKAGLVLPNGQEVEIPVNYLTSISSLIVWHPSNPSEKIVRVLFPGNTTQYQILEGLEKLKHLDFLKQPVITQKDLSDQVSSPAVKQAKMKQRAESKESLKMSTKSTSSKPSKKESKEEPAEVLKSQPDQSEKVESKEKVLVKKAHKTETKPSSEKSVVHKEESTIKPEVAEKQKTEPKAAKEKVVKKEVDKEKIKKDAKKEEKVPVKQKKEIKEDKPKKEVKEEKMKKEVKEEKPKKEVKKDIKKEEKHDIKKDLKKETPQKEVKKEVKKEDKEKKEVKEAKKEVKKPAKETKKAAATPSDAKKPPVKAKTQKKDESISKESASQAKSKEKTKVIKKVAEKKPLAAAGASAASAAVAAVAAAAAASVAASAAPAGNINDMVAERSLMSSPEDLTKDFEELQNEEVILNEELKCHLQALSPTDEPVIVQTESYIIKNENTSSEQPADSPDEGITTMEGECEQTPEELEVIEKHRTEIDKFEDEGTGLEESSEAGDYEEKAETEEVEEQVEDIEDRASLIEHHTSEFAETDETEEEAETDVADHLKGKHEDIIDSEAAEEQVEEDIDESAEKIEADETEEEVEEDKTDDAKDDEETEKLEVEDHYPTAVKDRELVIDTEDKYLLSSTPSKTSEPQSPAVEPGASIHDETLPGGSESEATASDEENREDQPEEFTATSGFTHSTIEISSEPTPMDDMSTPRDVMSDETNNEESDSPSQEYVNITKYEASLYSQEYDRTRVSPLPEGLNGLSDVSKTDATDGKEYNASASTISPPSSLEEDKFSMSALRDAYTYGPIDVKGSTNLEIQDDYELEERLSPSKSPALPSPISKTPLSERSVNFDLTPNEIKTSDLGVLTPLQDHEQEIPEQCPSPDDKTLEVASPSQSAAGSAGHTPYYQSPTDEKASSLPTETLEKTSVPVVFEFSDTKEKSESPRISPMDEPVPDSESPIEKVLSPLRSPPLIGSETTYDRFLSTNTKSSSGHGSTVDEHSSSQISPVSEMLSDAISQEHAEKSELFSSKTFGVEANGYNDKFGASNVEDGGKFSPTQINTNPFISFKEDTKMSISEGTASDKSATPVDEVAAEDTYSHIEGVASVSTASVATSSFPEPTTDDVSPSLHAEVGSPHSTEVDDSLSVSVVQTPTTFQETEISPSREECPRPMSISPPDFSPRTGKSSASLQEQRSPEQSTMEFSQESPEQSFAMDFSRQSPEHPAVASSMLHISENGPTEVDYSPPDPHDTYFGNKVSMDNEFYAVDNSHPPAGKTHVEGSPSTSSAHSQASSPLKEEDSLKDVIQNSDMPLYSPPILEQEYFTNDKFSPGADVSPVTLTPSLLPQSLDLTDATQKVHLSGLSSADLSLAPETDKPSNFQAGALSSVVKEPTVLHNTNPFAYAAELDGRDSICDAYGYSTETNDRFSASDKSPFDEHRQEVDLCLVSACEYKHPKTELSPSFINPNPLEWFAGEEQEQEKPLTQFGGGQPPSGGKQRIRQCDETPPTSVSESAPSQTDSDVPPETEECPSITADANIDSEDESETIPTDKTVTYKHMDPPPIPMQDPSPSPRHPDVSMMDPETLPVDQSLGKPLKKDIKEKGKTKKVGSKTKSSSPARKSDSKSKAAAASPKPGPIKETMEKSARTAAPKKKDSIEKGPKVSPNQDLKSSKVEEKDKETKNATNINTTKSSKTGTTGGASAKSSKTAAVPAGPPVYLDLVYVPNHSSSKNVDVEFFKRVRSSYYVVSGNDAAAGEPSREVLDALLEGKTQWGSNMQVTLIPTHDSEVMREWYQETHEKQQDLNIMVLASSSTVVMQDESFPACKIEL</sequence>
<dbReference type="PANTHER" id="PTHR13843:SF5">
    <property type="entry name" value="MICROTUBULE-ASSOCIATED PROTEIN 1B"/>
    <property type="match status" value="1"/>
</dbReference>
<dbReference type="GO" id="GO:0031114">
    <property type="term" value="P:regulation of microtubule depolymerization"/>
    <property type="evidence" value="ECO:0007669"/>
    <property type="project" value="TreeGrafter"/>
</dbReference>
<feature type="compositionally biased region" description="Basic and acidic residues" evidence="1">
    <location>
        <begin position="553"/>
        <end position="563"/>
    </location>
</feature>
<dbReference type="Proteomes" id="UP001181693">
    <property type="component" value="Unassembled WGS sequence"/>
</dbReference>
<dbReference type="InterPro" id="IPR057480">
    <property type="entry name" value="MAP1A/B/S-like_MBL"/>
</dbReference>
<dbReference type="GO" id="GO:0007409">
    <property type="term" value="P:axonogenesis"/>
    <property type="evidence" value="ECO:0007669"/>
    <property type="project" value="TreeGrafter"/>
</dbReference>
<feature type="compositionally biased region" description="Low complexity" evidence="1">
    <location>
        <begin position="1257"/>
        <end position="1269"/>
    </location>
</feature>
<dbReference type="Pfam" id="PF23415">
    <property type="entry name" value="MAPB1_N"/>
    <property type="match status" value="1"/>
</dbReference>
<evidence type="ECO:0000259" key="3">
    <source>
        <dbReference type="Pfam" id="PF25281"/>
    </source>
</evidence>
<feature type="region of interest" description="Disordered" evidence="1">
    <location>
        <begin position="915"/>
        <end position="1160"/>
    </location>
</feature>
<feature type="compositionally biased region" description="Basic and acidic residues" evidence="1">
    <location>
        <begin position="2065"/>
        <end position="2086"/>
    </location>
</feature>
<feature type="compositionally biased region" description="Low complexity" evidence="1">
    <location>
        <begin position="542"/>
        <end position="551"/>
    </location>
</feature>
<feature type="region of interest" description="Disordered" evidence="1">
    <location>
        <begin position="517"/>
        <end position="776"/>
    </location>
</feature>
<feature type="compositionally biased region" description="Acidic residues" evidence="1">
    <location>
        <begin position="993"/>
        <end position="1008"/>
    </location>
</feature>
<dbReference type="EMBL" id="DYDO01000006">
    <property type="protein sequence ID" value="DBA23450.1"/>
    <property type="molecule type" value="Genomic_DNA"/>
</dbReference>
<dbReference type="GO" id="GO:0016358">
    <property type="term" value="P:dendrite development"/>
    <property type="evidence" value="ECO:0007669"/>
    <property type="project" value="TreeGrafter"/>
</dbReference>
<feature type="domain" description="Microtubule-associated protein 1A/B/S-like MBL-like" evidence="3">
    <location>
        <begin position="236"/>
        <end position="518"/>
    </location>
</feature>
<dbReference type="InterPro" id="IPR056617">
    <property type="entry name" value="MAP1B/S_N"/>
</dbReference>
<comment type="caution">
    <text evidence="4">The sequence shown here is derived from an EMBL/GenBank/DDBJ whole genome shotgun (WGS) entry which is preliminary data.</text>
</comment>
<feature type="compositionally biased region" description="Basic and acidic residues" evidence="1">
    <location>
        <begin position="1193"/>
        <end position="1202"/>
    </location>
</feature>
<feature type="compositionally biased region" description="Polar residues" evidence="1">
    <location>
        <begin position="877"/>
        <end position="886"/>
    </location>
</feature>
<feature type="compositionally biased region" description="Polar residues" evidence="1">
    <location>
        <begin position="1610"/>
        <end position="1637"/>
    </location>
</feature>
<feature type="region of interest" description="Disordered" evidence="1">
    <location>
        <begin position="1179"/>
        <end position="1219"/>
    </location>
</feature>
<feature type="compositionally biased region" description="Basic and acidic residues" evidence="1">
    <location>
        <begin position="1038"/>
        <end position="1062"/>
    </location>
</feature>
<dbReference type="GO" id="GO:0030425">
    <property type="term" value="C:dendrite"/>
    <property type="evidence" value="ECO:0007669"/>
    <property type="project" value="TreeGrafter"/>
</dbReference>
<feature type="compositionally biased region" description="Polar residues" evidence="1">
    <location>
        <begin position="1411"/>
        <end position="1422"/>
    </location>
</feature>
<dbReference type="GO" id="GO:0043025">
    <property type="term" value="C:neuronal cell body"/>
    <property type="evidence" value="ECO:0007669"/>
    <property type="project" value="TreeGrafter"/>
</dbReference>
<dbReference type="GO" id="GO:0008017">
    <property type="term" value="F:microtubule binding"/>
    <property type="evidence" value="ECO:0007669"/>
    <property type="project" value="InterPro"/>
</dbReference>
<dbReference type="PANTHER" id="PTHR13843">
    <property type="entry name" value="MICROTUBULE-ASSOCIATED PROTEIN"/>
    <property type="match status" value="1"/>
</dbReference>
<feature type="compositionally biased region" description="Polar residues" evidence="1">
    <location>
        <begin position="1572"/>
        <end position="1589"/>
    </location>
</feature>
<feature type="region of interest" description="Disordered" evidence="1">
    <location>
        <begin position="1"/>
        <end position="21"/>
    </location>
</feature>
<feature type="region of interest" description="Disordered" evidence="1">
    <location>
        <begin position="1535"/>
        <end position="1739"/>
    </location>
</feature>
<organism evidence="4 5">
    <name type="scientific">Pyxicephalus adspersus</name>
    <name type="common">African bullfrog</name>
    <dbReference type="NCBI Taxonomy" id="30357"/>
    <lineage>
        <taxon>Eukaryota</taxon>
        <taxon>Metazoa</taxon>
        <taxon>Chordata</taxon>
        <taxon>Craniata</taxon>
        <taxon>Vertebrata</taxon>
        <taxon>Euteleostomi</taxon>
        <taxon>Amphibia</taxon>
        <taxon>Batrachia</taxon>
        <taxon>Anura</taxon>
        <taxon>Neobatrachia</taxon>
        <taxon>Ranoidea</taxon>
        <taxon>Pyxicephalidae</taxon>
        <taxon>Pyxicephalinae</taxon>
        <taxon>Pyxicephalus</taxon>
    </lineage>
</organism>
<dbReference type="GO" id="GO:0000226">
    <property type="term" value="P:microtubule cytoskeleton organization"/>
    <property type="evidence" value="ECO:0007669"/>
    <property type="project" value="InterPro"/>
</dbReference>
<feature type="compositionally biased region" description="Acidic residues" evidence="1">
    <location>
        <begin position="1100"/>
        <end position="1111"/>
    </location>
</feature>
<feature type="domain" description="Microtubule-associated protein 1B/S N-terminal" evidence="2">
    <location>
        <begin position="35"/>
        <end position="231"/>
    </location>
</feature>
<keyword evidence="5" id="KW-1185">Reference proteome</keyword>
<feature type="compositionally biased region" description="Pro residues" evidence="1">
    <location>
        <begin position="1986"/>
        <end position="1998"/>
    </location>
</feature>
<feature type="compositionally biased region" description="Acidic residues" evidence="1">
    <location>
        <begin position="968"/>
        <end position="980"/>
    </location>
</feature>
<feature type="compositionally biased region" description="Low complexity" evidence="1">
    <location>
        <begin position="1319"/>
        <end position="1330"/>
    </location>
</feature>
<dbReference type="GO" id="GO:0005874">
    <property type="term" value="C:microtubule"/>
    <property type="evidence" value="ECO:0007669"/>
    <property type="project" value="InterPro"/>
</dbReference>
<accession>A0AAV3AEM9</accession>
<dbReference type="Pfam" id="PF25281">
    <property type="entry name" value="MBL_MAP1B"/>
    <property type="match status" value="1"/>
</dbReference>
<proteinExistence type="predicted"/>
<feature type="compositionally biased region" description="Basic and acidic residues" evidence="1">
    <location>
        <begin position="571"/>
        <end position="736"/>
    </location>
</feature>
<feature type="compositionally biased region" description="Basic and acidic residues" evidence="1">
    <location>
        <begin position="2095"/>
        <end position="2107"/>
    </location>
</feature>
<evidence type="ECO:0000259" key="2">
    <source>
        <dbReference type="Pfam" id="PF23415"/>
    </source>
</evidence>
<evidence type="ECO:0000313" key="5">
    <source>
        <dbReference type="Proteomes" id="UP001181693"/>
    </source>
</evidence>
<protein>
    <recommendedName>
        <fullName evidence="6">Microtubule-associated protein 1B</fullName>
    </recommendedName>
</protein>
<feature type="region of interest" description="Disordered" evidence="1">
    <location>
        <begin position="877"/>
        <end position="903"/>
    </location>
</feature>
<feature type="region of interest" description="Disordered" evidence="1">
    <location>
        <begin position="1901"/>
        <end position="2136"/>
    </location>
</feature>
<gene>
    <name evidence="4" type="ORF">GDO54_014364</name>
</gene>
<dbReference type="GO" id="GO:0005875">
    <property type="term" value="C:microtubule associated complex"/>
    <property type="evidence" value="ECO:0007669"/>
    <property type="project" value="TreeGrafter"/>
</dbReference>
<feature type="compositionally biased region" description="Basic and acidic residues" evidence="1">
    <location>
        <begin position="955"/>
        <end position="966"/>
    </location>
</feature>
<feature type="region of interest" description="Disordered" evidence="1">
    <location>
        <begin position="1248"/>
        <end position="1276"/>
    </location>
</feature>
<feature type="compositionally biased region" description="Polar residues" evidence="1">
    <location>
        <begin position="1114"/>
        <end position="1130"/>
    </location>
</feature>
<feature type="compositionally biased region" description="Polar residues" evidence="1">
    <location>
        <begin position="1205"/>
        <end position="1214"/>
    </location>
</feature>
<name>A0AAV3AEM9_PYXAD</name>
<feature type="compositionally biased region" description="Polar residues" evidence="1">
    <location>
        <begin position="1064"/>
        <end position="1075"/>
    </location>
</feature>
<reference evidence="4" key="1">
    <citation type="thesis" date="2020" institute="ProQuest LLC" country="789 East Eisenhower Parkway, Ann Arbor, MI, USA">
        <title>Comparative Genomics and Chromosome Evolution.</title>
        <authorList>
            <person name="Mudd A.B."/>
        </authorList>
    </citation>
    <scope>NUCLEOTIDE SEQUENCE</scope>
    <source>
        <strain evidence="4">1538</strain>
        <tissue evidence="4">Blood</tissue>
    </source>
</reference>
<feature type="region of interest" description="Disordered" evidence="1">
    <location>
        <begin position="1293"/>
        <end position="1490"/>
    </location>
</feature>
<evidence type="ECO:0000313" key="4">
    <source>
        <dbReference type="EMBL" id="DBA23450.1"/>
    </source>
</evidence>
<evidence type="ECO:0000256" key="1">
    <source>
        <dbReference type="SAM" id="MobiDB-lite"/>
    </source>
</evidence>
<feature type="compositionally biased region" description="Low complexity" evidence="1">
    <location>
        <begin position="1708"/>
        <end position="1721"/>
    </location>
</feature>
<dbReference type="GO" id="GO:0045202">
    <property type="term" value="C:synapse"/>
    <property type="evidence" value="ECO:0007669"/>
    <property type="project" value="TreeGrafter"/>
</dbReference>
<dbReference type="GO" id="GO:0005829">
    <property type="term" value="C:cytosol"/>
    <property type="evidence" value="ECO:0007669"/>
    <property type="project" value="TreeGrafter"/>
</dbReference>
<feature type="compositionally biased region" description="Polar residues" evidence="1">
    <location>
        <begin position="1932"/>
        <end position="1946"/>
    </location>
</feature>